<feature type="compositionally biased region" description="Polar residues" evidence="5">
    <location>
        <begin position="470"/>
        <end position="493"/>
    </location>
</feature>
<dbReference type="GO" id="GO:0004725">
    <property type="term" value="F:protein tyrosine phosphatase activity"/>
    <property type="evidence" value="ECO:0007669"/>
    <property type="project" value="UniProtKB-EC"/>
</dbReference>
<feature type="region of interest" description="Disordered" evidence="5">
    <location>
        <begin position="235"/>
        <end position="257"/>
    </location>
</feature>
<dbReference type="InterPro" id="IPR050561">
    <property type="entry name" value="PTP"/>
</dbReference>
<feature type="domain" description="Tyrosine specific protein phosphatases" evidence="7">
    <location>
        <begin position="126"/>
        <end position="188"/>
    </location>
</feature>
<feature type="compositionally biased region" description="Polar residues" evidence="5">
    <location>
        <begin position="432"/>
        <end position="455"/>
    </location>
</feature>
<feature type="compositionally biased region" description="Low complexity" evidence="5">
    <location>
        <begin position="235"/>
        <end position="249"/>
    </location>
</feature>
<accession>A0AAW0UTX5</accession>
<dbReference type="InterPro" id="IPR029021">
    <property type="entry name" value="Prot-tyrosine_phosphatase-like"/>
</dbReference>
<evidence type="ECO:0000313" key="9">
    <source>
        <dbReference type="Proteomes" id="UP001487740"/>
    </source>
</evidence>
<organism evidence="8 9">
    <name type="scientific">Scylla paramamosain</name>
    <name type="common">Mud crab</name>
    <dbReference type="NCBI Taxonomy" id="85552"/>
    <lineage>
        <taxon>Eukaryota</taxon>
        <taxon>Metazoa</taxon>
        <taxon>Ecdysozoa</taxon>
        <taxon>Arthropoda</taxon>
        <taxon>Crustacea</taxon>
        <taxon>Multicrustacea</taxon>
        <taxon>Malacostraca</taxon>
        <taxon>Eumalacostraca</taxon>
        <taxon>Eucarida</taxon>
        <taxon>Decapoda</taxon>
        <taxon>Pleocyemata</taxon>
        <taxon>Brachyura</taxon>
        <taxon>Eubrachyura</taxon>
        <taxon>Portunoidea</taxon>
        <taxon>Portunidae</taxon>
        <taxon>Portuninae</taxon>
        <taxon>Scylla</taxon>
    </lineage>
</organism>
<feature type="domain" description="Tyrosine-protein phosphatase" evidence="6">
    <location>
        <begin position="44"/>
        <end position="202"/>
    </location>
</feature>
<feature type="region of interest" description="Disordered" evidence="5">
    <location>
        <begin position="409"/>
        <end position="666"/>
    </location>
</feature>
<dbReference type="PROSITE" id="PS00383">
    <property type="entry name" value="TYR_PHOSPHATASE_1"/>
    <property type="match status" value="1"/>
</dbReference>
<dbReference type="InterPro" id="IPR044506">
    <property type="entry name" value="CDC14_C"/>
</dbReference>
<dbReference type="Gene3D" id="3.90.190.10">
    <property type="entry name" value="Protein tyrosine phosphatase superfamily"/>
    <property type="match status" value="1"/>
</dbReference>
<dbReference type="PROSITE" id="PS50054">
    <property type="entry name" value="TYR_PHOSPHATASE_DUAL"/>
    <property type="match status" value="1"/>
</dbReference>
<dbReference type="Proteomes" id="UP001487740">
    <property type="component" value="Unassembled WGS sequence"/>
</dbReference>
<evidence type="ECO:0000259" key="7">
    <source>
        <dbReference type="PROSITE" id="PS50056"/>
    </source>
</evidence>
<dbReference type="Pfam" id="PF22785">
    <property type="entry name" value="Tc-R-P"/>
    <property type="match status" value="1"/>
</dbReference>
<protein>
    <recommendedName>
        <fullName evidence="2">protein-tyrosine-phosphatase</fullName>
        <ecNumber evidence="2">3.1.3.48</ecNumber>
    </recommendedName>
</protein>
<evidence type="ECO:0000259" key="6">
    <source>
        <dbReference type="PROSITE" id="PS50054"/>
    </source>
</evidence>
<evidence type="ECO:0000256" key="2">
    <source>
        <dbReference type="ARBA" id="ARBA00013064"/>
    </source>
</evidence>
<dbReference type="CDD" id="cd14499">
    <property type="entry name" value="CDC14_C"/>
    <property type="match status" value="1"/>
</dbReference>
<dbReference type="PROSITE" id="PS50056">
    <property type="entry name" value="TYR_PHOSPHATASE_2"/>
    <property type="match status" value="1"/>
</dbReference>
<dbReference type="EC" id="3.1.3.48" evidence="2"/>
<keyword evidence="9" id="KW-1185">Reference proteome</keyword>
<comment type="caution">
    <text evidence="8">The sequence shown here is derived from an EMBL/GenBank/DDBJ whole genome shotgun (WGS) entry which is preliminary data.</text>
</comment>
<dbReference type="EMBL" id="JARAKH010000007">
    <property type="protein sequence ID" value="KAK8402648.1"/>
    <property type="molecule type" value="Genomic_DNA"/>
</dbReference>
<evidence type="ECO:0000256" key="3">
    <source>
        <dbReference type="ARBA" id="ARBA00022801"/>
    </source>
</evidence>
<feature type="region of interest" description="Disordered" evidence="5">
    <location>
        <begin position="325"/>
        <end position="395"/>
    </location>
</feature>
<keyword evidence="3" id="KW-0378">Hydrolase</keyword>
<comment type="similarity">
    <text evidence="1">Belongs to the protein-tyrosine phosphatase family. Non-receptor class CDC14 subfamily.</text>
</comment>
<dbReference type="SMART" id="SM00404">
    <property type="entry name" value="PTPc_motif"/>
    <property type="match status" value="1"/>
</dbReference>
<evidence type="ECO:0000256" key="4">
    <source>
        <dbReference type="ARBA" id="ARBA00022912"/>
    </source>
</evidence>
<sequence length="723" mass="80108">MSTYHLTLLDCLQAIDKAYKLGFFNFEDFDVDEYEYYERVQNGDFNWIMPGKFLAFCGPHSESRVKNGYTLHSPETYFSYFRKHNVMTIVRLNKKIYDAARFKNAGFEHYDMYFIDGSCPSDDIMREFLRVCENTEGAIAVHCKAGLGRTGSLIGCYMMKHFRFTAAEVIAWLRICRPGSIIGGQQQWLTSKQSSLWLEGDIFRGRNKNQNLNKKCPYGIYSLAYREHVANLRNNRNKNSCNNQNQKKQVVSTSSDEEIEREENVQVVLSGVDTLKLDDHISQTDNHEKYIEDVANSNTGTKDSETCIINGLTQGDRLNQLKASRAHSRSATTGRVHLEDKAHVRTKSTPLGSGSGGGSSGREAVLSPLKAGKVSTLTSAHRDTSRRPIRTTTTATTKRHAWLLGSVYRGSGHRGSKARGVLHSPGKASEAATVSPQSSPSSIDTNTSVFTNNHSKTSDKKYRGTAICKSGSTEDAASHSDTPSKPQASTANSSDDKKPDATADSPSNEEDKILSSSSTPEGKSASPEVRHFTKSTKSTTKSWSPTPVPEGRARRQGKMSRSAPPELKRTTSVERKGTRSALGANFRRSGRSVTRDMGGKKNGGGLKKRSHSPSNREPGRSLKTRKSRSRVTSPEPVPGSDVSDKSKPEKNTKDGGKKKASQTHITEYYTIRKEKSTYKVIRTLPDDPPSDKSATLRSWNDERKRIGVSGAVATRRTRHHISE</sequence>
<name>A0AAW0UTX5_SCYPA</name>
<dbReference type="PANTHER" id="PTHR23339">
    <property type="entry name" value="TYROSINE SPECIFIC PROTEIN PHOSPHATASE AND DUAL SPECIFICITY PROTEIN PHOSPHATASE"/>
    <property type="match status" value="1"/>
</dbReference>
<feature type="compositionally biased region" description="Basic and acidic residues" evidence="5">
    <location>
        <begin position="566"/>
        <end position="577"/>
    </location>
</feature>
<evidence type="ECO:0000313" key="8">
    <source>
        <dbReference type="EMBL" id="KAK8402648.1"/>
    </source>
</evidence>
<dbReference type="InterPro" id="IPR020422">
    <property type="entry name" value="TYR_PHOSPHATASE_DUAL_dom"/>
</dbReference>
<evidence type="ECO:0000256" key="5">
    <source>
        <dbReference type="SAM" id="MobiDB-lite"/>
    </source>
</evidence>
<evidence type="ECO:0000256" key="1">
    <source>
        <dbReference type="ARBA" id="ARBA00007315"/>
    </source>
</evidence>
<gene>
    <name evidence="8" type="ORF">O3P69_000772</name>
</gene>
<dbReference type="InterPro" id="IPR003595">
    <property type="entry name" value="Tyr_Pase_cat"/>
</dbReference>
<dbReference type="InterPro" id="IPR016130">
    <property type="entry name" value="Tyr_Pase_AS"/>
</dbReference>
<dbReference type="AlphaFoldDB" id="A0AAW0UTX5"/>
<dbReference type="SMART" id="SM00195">
    <property type="entry name" value="DSPc"/>
    <property type="match status" value="1"/>
</dbReference>
<dbReference type="FunFam" id="3.90.190.10:FF:000006">
    <property type="entry name" value="Dual specificity protein phosphatase CDC14B"/>
    <property type="match status" value="1"/>
</dbReference>
<proteinExistence type="inferred from homology"/>
<dbReference type="SUPFAM" id="SSF52799">
    <property type="entry name" value="(Phosphotyrosine protein) phosphatases II"/>
    <property type="match status" value="1"/>
</dbReference>
<reference evidence="8 9" key="1">
    <citation type="submission" date="2023-03" db="EMBL/GenBank/DDBJ databases">
        <title>High-quality genome of Scylla paramamosain provides insights in environmental adaptation.</title>
        <authorList>
            <person name="Zhang L."/>
        </authorList>
    </citation>
    <scope>NUCLEOTIDE SEQUENCE [LARGE SCALE GENOMIC DNA]</scope>
    <source>
        <strain evidence="8">LZ_2023a</strain>
        <tissue evidence="8">Muscle</tissue>
    </source>
</reference>
<dbReference type="InterPro" id="IPR000387">
    <property type="entry name" value="Tyr_Pase_dom"/>
</dbReference>
<feature type="compositionally biased region" description="Basic and acidic residues" evidence="5">
    <location>
        <begin position="642"/>
        <end position="657"/>
    </location>
</feature>
<keyword evidence="4" id="KW-0904">Protein phosphatase</keyword>